<dbReference type="FunFam" id="1.10.10.60:FF:000010">
    <property type="entry name" value="Transcriptional activator Myb isoform A"/>
    <property type="match status" value="1"/>
</dbReference>
<proteinExistence type="predicted"/>
<dbReference type="Proteomes" id="UP001180020">
    <property type="component" value="Unassembled WGS sequence"/>
</dbReference>
<evidence type="ECO:0000256" key="1">
    <source>
        <dbReference type="ARBA" id="ARBA00022737"/>
    </source>
</evidence>
<dbReference type="InterPro" id="IPR050560">
    <property type="entry name" value="MYB_TF"/>
</dbReference>
<keyword evidence="2" id="KW-0238">DNA-binding</keyword>
<reference evidence="6" key="1">
    <citation type="journal article" date="2023" name="Nat. Commun.">
        <title>Diploid and tetraploid genomes of Acorus and the evolution of monocots.</title>
        <authorList>
            <person name="Ma L."/>
            <person name="Liu K.W."/>
            <person name="Li Z."/>
            <person name="Hsiao Y.Y."/>
            <person name="Qi Y."/>
            <person name="Fu T."/>
            <person name="Tang G.D."/>
            <person name="Zhang D."/>
            <person name="Sun W.H."/>
            <person name="Liu D.K."/>
            <person name="Li Y."/>
            <person name="Chen G.Z."/>
            <person name="Liu X.D."/>
            <person name="Liao X.Y."/>
            <person name="Jiang Y.T."/>
            <person name="Yu X."/>
            <person name="Hao Y."/>
            <person name="Huang J."/>
            <person name="Zhao X.W."/>
            <person name="Ke S."/>
            <person name="Chen Y.Y."/>
            <person name="Wu W.L."/>
            <person name="Hsu J.L."/>
            <person name="Lin Y.F."/>
            <person name="Huang M.D."/>
            <person name="Li C.Y."/>
            <person name="Huang L."/>
            <person name="Wang Z.W."/>
            <person name="Zhao X."/>
            <person name="Zhong W.Y."/>
            <person name="Peng D.H."/>
            <person name="Ahmad S."/>
            <person name="Lan S."/>
            <person name="Zhang J.S."/>
            <person name="Tsai W.C."/>
            <person name="Van de Peer Y."/>
            <person name="Liu Z.J."/>
        </authorList>
    </citation>
    <scope>NUCLEOTIDE SEQUENCE</scope>
    <source>
        <strain evidence="6">CP</strain>
    </source>
</reference>
<dbReference type="InterPro" id="IPR009057">
    <property type="entry name" value="Homeodomain-like_sf"/>
</dbReference>
<organism evidence="6 7">
    <name type="scientific">Acorus calamus</name>
    <name type="common">Sweet flag</name>
    <dbReference type="NCBI Taxonomy" id="4465"/>
    <lineage>
        <taxon>Eukaryota</taxon>
        <taxon>Viridiplantae</taxon>
        <taxon>Streptophyta</taxon>
        <taxon>Embryophyta</taxon>
        <taxon>Tracheophyta</taxon>
        <taxon>Spermatophyta</taxon>
        <taxon>Magnoliopsida</taxon>
        <taxon>Liliopsida</taxon>
        <taxon>Acoraceae</taxon>
        <taxon>Acorus</taxon>
    </lineage>
</organism>
<dbReference type="Gene3D" id="1.10.10.60">
    <property type="entry name" value="Homeodomain-like"/>
    <property type="match status" value="2"/>
</dbReference>
<evidence type="ECO:0000313" key="6">
    <source>
        <dbReference type="EMBL" id="KAK1321978.1"/>
    </source>
</evidence>
<feature type="domain" description="HTH myb-type" evidence="5">
    <location>
        <begin position="84"/>
        <end position="138"/>
    </location>
</feature>
<dbReference type="GO" id="GO:0005634">
    <property type="term" value="C:nucleus"/>
    <property type="evidence" value="ECO:0007669"/>
    <property type="project" value="TreeGrafter"/>
</dbReference>
<evidence type="ECO:0000256" key="2">
    <source>
        <dbReference type="ARBA" id="ARBA00023125"/>
    </source>
</evidence>
<evidence type="ECO:0000259" key="4">
    <source>
        <dbReference type="PROSITE" id="PS50090"/>
    </source>
</evidence>
<name>A0AAV9FAT0_ACOCL</name>
<keyword evidence="1" id="KW-0677">Repeat</keyword>
<sequence>MDPPTPPPSPPRWEPPPPLSPPSTPPNEESRRATVARGPWTPEEDKELCRLVAAHGPKDWGWISEHFTGRSSKSCRLRWVNQKSPEIMHGSFTPDEDRIIVKEQAKYGNKWAQIARRLPGRTDNMVKNRWNCTLRNRFGNSAASGDYDDSIPDGNATSRLDYEGQFDNSVLIDSMEGKIKSQFGSYGPDGKSSFSSRFG</sequence>
<dbReference type="SUPFAM" id="SSF46689">
    <property type="entry name" value="Homeodomain-like"/>
    <property type="match status" value="1"/>
</dbReference>
<comment type="caution">
    <text evidence="6">The sequence shown here is derived from an EMBL/GenBank/DDBJ whole genome shotgun (WGS) entry which is preliminary data.</text>
</comment>
<dbReference type="EMBL" id="JAUJYO010000003">
    <property type="protein sequence ID" value="KAK1321978.1"/>
    <property type="molecule type" value="Genomic_DNA"/>
</dbReference>
<accession>A0AAV9FAT0</accession>
<evidence type="ECO:0000313" key="7">
    <source>
        <dbReference type="Proteomes" id="UP001180020"/>
    </source>
</evidence>
<evidence type="ECO:0000259" key="5">
    <source>
        <dbReference type="PROSITE" id="PS51294"/>
    </source>
</evidence>
<dbReference type="SMART" id="SM00717">
    <property type="entry name" value="SANT"/>
    <property type="match status" value="2"/>
</dbReference>
<dbReference type="PANTHER" id="PTHR45614:SF25">
    <property type="entry name" value="MYB PROTEIN"/>
    <property type="match status" value="1"/>
</dbReference>
<reference evidence="6" key="2">
    <citation type="submission" date="2023-06" db="EMBL/GenBank/DDBJ databases">
        <authorList>
            <person name="Ma L."/>
            <person name="Liu K.-W."/>
            <person name="Li Z."/>
            <person name="Hsiao Y.-Y."/>
            <person name="Qi Y."/>
            <person name="Fu T."/>
            <person name="Tang G."/>
            <person name="Zhang D."/>
            <person name="Sun W.-H."/>
            <person name="Liu D.-K."/>
            <person name="Li Y."/>
            <person name="Chen G.-Z."/>
            <person name="Liu X.-D."/>
            <person name="Liao X.-Y."/>
            <person name="Jiang Y.-T."/>
            <person name="Yu X."/>
            <person name="Hao Y."/>
            <person name="Huang J."/>
            <person name="Zhao X.-W."/>
            <person name="Ke S."/>
            <person name="Chen Y.-Y."/>
            <person name="Wu W.-L."/>
            <person name="Hsu J.-L."/>
            <person name="Lin Y.-F."/>
            <person name="Huang M.-D."/>
            <person name="Li C.-Y."/>
            <person name="Huang L."/>
            <person name="Wang Z.-W."/>
            <person name="Zhao X."/>
            <person name="Zhong W.-Y."/>
            <person name="Peng D.-H."/>
            <person name="Ahmad S."/>
            <person name="Lan S."/>
            <person name="Zhang J.-S."/>
            <person name="Tsai W.-C."/>
            <person name="Van De Peer Y."/>
            <person name="Liu Z.-J."/>
        </authorList>
    </citation>
    <scope>NUCLEOTIDE SEQUENCE</scope>
    <source>
        <strain evidence="6">CP</strain>
        <tissue evidence="6">Leaves</tissue>
    </source>
</reference>
<dbReference type="PROSITE" id="PS50090">
    <property type="entry name" value="MYB_LIKE"/>
    <property type="match status" value="2"/>
</dbReference>
<dbReference type="GO" id="GO:0000978">
    <property type="term" value="F:RNA polymerase II cis-regulatory region sequence-specific DNA binding"/>
    <property type="evidence" value="ECO:0007669"/>
    <property type="project" value="TreeGrafter"/>
</dbReference>
<feature type="domain" description="HTH myb-type" evidence="5">
    <location>
        <begin position="32"/>
        <end position="79"/>
    </location>
</feature>
<dbReference type="AlphaFoldDB" id="A0AAV9FAT0"/>
<dbReference type="InterPro" id="IPR001005">
    <property type="entry name" value="SANT/Myb"/>
</dbReference>
<feature type="domain" description="Myb-like" evidence="4">
    <location>
        <begin position="84"/>
        <end position="134"/>
    </location>
</feature>
<protein>
    <submittedName>
        <fullName evidence="6">Transcription factor MYB44</fullName>
    </submittedName>
</protein>
<feature type="compositionally biased region" description="Pro residues" evidence="3">
    <location>
        <begin position="1"/>
        <end position="25"/>
    </location>
</feature>
<dbReference type="PROSITE" id="PS51294">
    <property type="entry name" value="HTH_MYB"/>
    <property type="match status" value="2"/>
</dbReference>
<gene>
    <name evidence="6" type="primary">MYB44</name>
    <name evidence="6" type="ORF">QJS10_CPA03g01184</name>
</gene>
<dbReference type="GO" id="GO:0000981">
    <property type="term" value="F:DNA-binding transcription factor activity, RNA polymerase II-specific"/>
    <property type="evidence" value="ECO:0007669"/>
    <property type="project" value="TreeGrafter"/>
</dbReference>
<dbReference type="InterPro" id="IPR017930">
    <property type="entry name" value="Myb_dom"/>
</dbReference>
<dbReference type="Pfam" id="PF00249">
    <property type="entry name" value="Myb_DNA-binding"/>
    <property type="match status" value="2"/>
</dbReference>
<keyword evidence="7" id="KW-1185">Reference proteome</keyword>
<feature type="region of interest" description="Disordered" evidence="3">
    <location>
        <begin position="1"/>
        <end position="43"/>
    </location>
</feature>
<dbReference type="CDD" id="cd00167">
    <property type="entry name" value="SANT"/>
    <property type="match status" value="2"/>
</dbReference>
<dbReference type="PANTHER" id="PTHR45614">
    <property type="entry name" value="MYB PROTEIN-RELATED"/>
    <property type="match status" value="1"/>
</dbReference>
<evidence type="ECO:0000256" key="3">
    <source>
        <dbReference type="SAM" id="MobiDB-lite"/>
    </source>
</evidence>
<feature type="domain" description="Myb-like" evidence="4">
    <location>
        <begin position="32"/>
        <end position="83"/>
    </location>
</feature>